<dbReference type="GO" id="GO:0065002">
    <property type="term" value="P:intracellular protein transmembrane transport"/>
    <property type="evidence" value="ECO:0007669"/>
    <property type="project" value="UniProtKB-UniRule"/>
</dbReference>
<keyword evidence="7 9" id="KW-0811">Translocation</keyword>
<keyword evidence="11" id="KW-1185">Reference proteome</keyword>
<evidence type="ECO:0000256" key="9">
    <source>
        <dbReference type="HAMAP-Rule" id="MF_00422"/>
    </source>
</evidence>
<feature type="transmembrane region" description="Helical" evidence="9">
    <location>
        <begin position="12"/>
        <end position="35"/>
    </location>
</feature>
<evidence type="ECO:0000313" key="10">
    <source>
        <dbReference type="EMBL" id="MEJ8567437.1"/>
    </source>
</evidence>
<dbReference type="GO" id="GO:0005886">
    <property type="term" value="C:plasma membrane"/>
    <property type="evidence" value="ECO:0007669"/>
    <property type="project" value="UniProtKB-UniRule"/>
</dbReference>
<comment type="function">
    <text evidence="9">Essential subunit of the Sec protein translocation channel SecYEG. Clamps together the 2 halves of SecY. May contact the channel plug during translocation.</text>
</comment>
<dbReference type="GO" id="GO:0006605">
    <property type="term" value="P:protein targeting"/>
    <property type="evidence" value="ECO:0007669"/>
    <property type="project" value="UniProtKB-UniRule"/>
</dbReference>
<evidence type="ECO:0000256" key="8">
    <source>
        <dbReference type="ARBA" id="ARBA00023136"/>
    </source>
</evidence>
<dbReference type="GO" id="GO:0043952">
    <property type="term" value="P:protein transport by the Sec complex"/>
    <property type="evidence" value="ECO:0007669"/>
    <property type="project" value="UniProtKB-UniRule"/>
</dbReference>
<evidence type="ECO:0000256" key="2">
    <source>
        <dbReference type="ARBA" id="ARBA00022448"/>
    </source>
</evidence>
<evidence type="ECO:0000256" key="3">
    <source>
        <dbReference type="ARBA" id="ARBA00022475"/>
    </source>
</evidence>
<comment type="subcellular location">
    <subcellularLocation>
        <location evidence="1">Membrane</location>
    </subcellularLocation>
</comment>
<gene>
    <name evidence="9 10" type="primary">secE</name>
    <name evidence="10" type="ORF">V3330_07355</name>
</gene>
<keyword evidence="5 9" id="KW-0653">Protein transport</keyword>
<protein>
    <recommendedName>
        <fullName evidence="9">Protein translocase subunit SecE</fullName>
    </recommendedName>
</protein>
<dbReference type="InterPro" id="IPR005807">
    <property type="entry name" value="SecE_bac"/>
</dbReference>
<dbReference type="PRINTS" id="PR01650">
    <property type="entry name" value="SECETRNLCASE"/>
</dbReference>
<sequence>MTTKAETGKSQAVNTLLLALSAMMLIGGVAAYYYFQDAVITPVRVVGLIALVVVASLVAAQSDSGAALFRFLKESDVERRKVVWPTHQETMQTALMVIIVTLLISLFLAGVDWLLGAAVRGLVGGA</sequence>
<keyword evidence="8 9" id="KW-0472">Membrane</keyword>
<keyword evidence="4 9" id="KW-0812">Transmembrane</keyword>
<dbReference type="AlphaFoldDB" id="A0AAW9R7Y0"/>
<evidence type="ECO:0000256" key="6">
    <source>
        <dbReference type="ARBA" id="ARBA00022989"/>
    </source>
</evidence>
<dbReference type="Proteomes" id="UP001359886">
    <property type="component" value="Unassembled WGS sequence"/>
</dbReference>
<feature type="transmembrane region" description="Helical" evidence="9">
    <location>
        <begin position="47"/>
        <end position="72"/>
    </location>
</feature>
<keyword evidence="2 9" id="KW-0813">Transport</keyword>
<evidence type="ECO:0000256" key="5">
    <source>
        <dbReference type="ARBA" id="ARBA00022927"/>
    </source>
</evidence>
<keyword evidence="6 9" id="KW-1133">Transmembrane helix</keyword>
<comment type="caution">
    <text evidence="10">The sequence shown here is derived from an EMBL/GenBank/DDBJ whole genome shotgun (WGS) entry which is preliminary data.</text>
</comment>
<dbReference type="InterPro" id="IPR001901">
    <property type="entry name" value="Translocase_SecE/Sec61-g"/>
</dbReference>
<proteinExistence type="inferred from homology"/>
<evidence type="ECO:0000256" key="1">
    <source>
        <dbReference type="ARBA" id="ARBA00004370"/>
    </source>
</evidence>
<evidence type="ECO:0000256" key="7">
    <source>
        <dbReference type="ARBA" id="ARBA00023010"/>
    </source>
</evidence>
<accession>A0AAW9R7Y0</accession>
<dbReference type="GO" id="GO:0008320">
    <property type="term" value="F:protein transmembrane transporter activity"/>
    <property type="evidence" value="ECO:0007669"/>
    <property type="project" value="UniProtKB-UniRule"/>
</dbReference>
<dbReference type="PANTHER" id="PTHR33910:SF1">
    <property type="entry name" value="PROTEIN TRANSLOCASE SUBUNIT SECE"/>
    <property type="match status" value="1"/>
</dbReference>
<evidence type="ECO:0000313" key="11">
    <source>
        <dbReference type="Proteomes" id="UP001359886"/>
    </source>
</evidence>
<feature type="transmembrane region" description="Helical" evidence="9">
    <location>
        <begin position="93"/>
        <end position="115"/>
    </location>
</feature>
<name>A0AAW9R7Y0_9GAMM</name>
<dbReference type="HAMAP" id="MF_00422">
    <property type="entry name" value="SecE"/>
    <property type="match status" value="1"/>
</dbReference>
<dbReference type="Gene3D" id="1.20.5.1030">
    <property type="entry name" value="Preprotein translocase secy subunit"/>
    <property type="match status" value="1"/>
</dbReference>
<dbReference type="EMBL" id="JAZHOG010000004">
    <property type="protein sequence ID" value="MEJ8567437.1"/>
    <property type="molecule type" value="Genomic_DNA"/>
</dbReference>
<dbReference type="RefSeq" id="WP_354694758.1">
    <property type="nucleotide sequence ID" value="NZ_JAZHOG010000004.1"/>
</dbReference>
<dbReference type="Pfam" id="PF00584">
    <property type="entry name" value="SecE"/>
    <property type="match status" value="1"/>
</dbReference>
<dbReference type="InterPro" id="IPR038379">
    <property type="entry name" value="SecE_sf"/>
</dbReference>
<organism evidence="10 11">
    <name type="scientific">Elongatibacter sediminis</name>
    <dbReference type="NCBI Taxonomy" id="3119006"/>
    <lineage>
        <taxon>Bacteria</taxon>
        <taxon>Pseudomonadati</taxon>
        <taxon>Pseudomonadota</taxon>
        <taxon>Gammaproteobacteria</taxon>
        <taxon>Chromatiales</taxon>
        <taxon>Wenzhouxiangellaceae</taxon>
        <taxon>Elongatibacter</taxon>
    </lineage>
</organism>
<dbReference type="PANTHER" id="PTHR33910">
    <property type="entry name" value="PROTEIN TRANSLOCASE SUBUNIT SECE"/>
    <property type="match status" value="1"/>
</dbReference>
<reference evidence="10 11" key="1">
    <citation type="submission" date="2024-02" db="EMBL/GenBank/DDBJ databases">
        <title>A novel Wenzhouxiangellaceae bacterium, isolated from coastal sediments.</title>
        <authorList>
            <person name="Du Z.-J."/>
            <person name="Ye Y.-Q."/>
            <person name="Zhang X.-Y."/>
        </authorList>
    </citation>
    <scope>NUCLEOTIDE SEQUENCE [LARGE SCALE GENOMIC DNA]</scope>
    <source>
        <strain evidence="10 11">CH-27</strain>
    </source>
</reference>
<dbReference type="GO" id="GO:0009306">
    <property type="term" value="P:protein secretion"/>
    <property type="evidence" value="ECO:0007669"/>
    <property type="project" value="UniProtKB-UniRule"/>
</dbReference>
<comment type="similarity">
    <text evidence="9">Belongs to the SecE/SEC61-gamma family.</text>
</comment>
<dbReference type="NCBIfam" id="TIGR00964">
    <property type="entry name" value="secE_bact"/>
    <property type="match status" value="1"/>
</dbReference>
<comment type="caution">
    <text evidence="9">Lacks conserved residue(s) required for the propagation of feature annotation.</text>
</comment>
<keyword evidence="3 9" id="KW-1003">Cell membrane</keyword>
<evidence type="ECO:0000256" key="4">
    <source>
        <dbReference type="ARBA" id="ARBA00022692"/>
    </source>
</evidence>
<comment type="subunit">
    <text evidence="9">Component of the Sec protein translocase complex. Heterotrimer consisting of SecY, SecE and SecG subunits. The heterotrimers can form oligomers, although 1 heterotrimer is thought to be able to translocate proteins. Interacts with the ribosome. Interacts with SecDF, and other proteins may be involved. Interacts with SecA.</text>
</comment>